<dbReference type="RefSeq" id="WP_183824817.1">
    <property type="nucleotide sequence ID" value="NZ_JACIGW010000003.1"/>
</dbReference>
<comment type="caution">
    <text evidence="3">The sequence shown here is derived from an EMBL/GenBank/DDBJ whole genome shotgun (WGS) entry which is preliminary data.</text>
</comment>
<dbReference type="EMBL" id="JACIGW010000003">
    <property type="protein sequence ID" value="MBB4349491.1"/>
    <property type="molecule type" value="Genomic_DNA"/>
</dbReference>
<evidence type="ECO:0000313" key="1">
    <source>
        <dbReference type="EMBL" id="MBB4349491.1"/>
    </source>
</evidence>
<evidence type="ECO:0000313" key="6">
    <source>
        <dbReference type="Proteomes" id="UP000576087"/>
    </source>
</evidence>
<proteinExistence type="predicted"/>
<reference evidence="4 5" key="1">
    <citation type="submission" date="2020-08" db="EMBL/GenBank/DDBJ databases">
        <title>Genomic Encyclopedia of Type Strains, Phase IV (KMG-V): Genome sequencing to study the core and pangenomes of soil and plant-associated prokaryotes.</title>
        <authorList>
            <person name="Whitman W."/>
        </authorList>
    </citation>
    <scope>NUCLEOTIDE SEQUENCE [LARGE SCALE GENOMIC DNA]</scope>
    <source>
        <strain evidence="2 5">SEMIA 444</strain>
        <strain evidence="1 4">SEMIA 448</strain>
        <strain evidence="3 6">SEMIA 452</strain>
    </source>
</reference>
<dbReference type="Proteomes" id="UP000520770">
    <property type="component" value="Unassembled WGS sequence"/>
</dbReference>
<evidence type="ECO:0008006" key="7">
    <source>
        <dbReference type="Google" id="ProtNLM"/>
    </source>
</evidence>
<accession>A0A7W6Y1H8</accession>
<dbReference type="AlphaFoldDB" id="A0A7W6Y1H8"/>
<organism evidence="3 6">
    <name type="scientific">Aliirhizobium cellulosilyticum</name>
    <dbReference type="NCBI Taxonomy" id="393664"/>
    <lineage>
        <taxon>Bacteria</taxon>
        <taxon>Pseudomonadati</taxon>
        <taxon>Pseudomonadota</taxon>
        <taxon>Alphaproteobacteria</taxon>
        <taxon>Hyphomicrobiales</taxon>
        <taxon>Rhizobiaceae</taxon>
        <taxon>Aliirhizobium</taxon>
    </lineage>
</organism>
<name>A0A7W6Y1H8_9HYPH</name>
<dbReference type="EMBL" id="JACIGY010000003">
    <property type="protein sequence ID" value="MBB4412287.1"/>
    <property type="molecule type" value="Genomic_DNA"/>
</dbReference>
<evidence type="ECO:0000313" key="2">
    <source>
        <dbReference type="EMBL" id="MBB4412287.1"/>
    </source>
</evidence>
<evidence type="ECO:0000313" key="4">
    <source>
        <dbReference type="Proteomes" id="UP000520770"/>
    </source>
</evidence>
<evidence type="ECO:0000313" key="3">
    <source>
        <dbReference type="EMBL" id="MBB4446918.1"/>
    </source>
</evidence>
<gene>
    <name evidence="2" type="ORF">GGE31_002800</name>
    <name evidence="1" type="ORF">GGE33_003253</name>
    <name evidence="3" type="ORF">GGE35_002740</name>
</gene>
<protein>
    <recommendedName>
        <fullName evidence="7">TnsA endonuclease N-terminal domain-containing protein</fullName>
    </recommendedName>
</protein>
<keyword evidence="5" id="KW-1185">Reference proteome</keyword>
<dbReference type="Proteomes" id="UP000524535">
    <property type="component" value="Unassembled WGS sequence"/>
</dbReference>
<evidence type="ECO:0000313" key="5">
    <source>
        <dbReference type="Proteomes" id="UP000524535"/>
    </source>
</evidence>
<dbReference type="Proteomes" id="UP000576087">
    <property type="component" value="Unassembled WGS sequence"/>
</dbReference>
<sequence length="269" mass="31388">MRDETIVRRGVVLRHRLLERNRKVLKEANEKGVLPTLEDSKCLPSYERPRREMHQKGYLRPKRHGGVRNVARNSRKNERGFTIFNGREVQHESGLEHDVSLMLQADRTVAELYSQKTVAKYQDDEGVWRKTIFDYLVVKTDGSHIGIAVKPERYRQRILKIFEQIAMSSEETQIDAAIFMSNAQATRARVANARSILWARIEANPTEVEGLQHFLKGRKSIEFWELYHYRAVGNWARKAAIWRLIDLGVLEPASEYERIDDLTYLTVNL</sequence>
<dbReference type="EMBL" id="JACIHM010000003">
    <property type="protein sequence ID" value="MBB4446918.1"/>
    <property type="molecule type" value="Genomic_DNA"/>
</dbReference>